<dbReference type="OrthoDB" id="9450922at2759"/>
<dbReference type="Pfam" id="PF23195">
    <property type="entry name" value="UBQLN1"/>
    <property type="match status" value="1"/>
</dbReference>
<dbReference type="AlphaFoldDB" id="A0A1X7SDA1"/>
<dbReference type="STRING" id="400682.A0A1X7SDA1"/>
<reference evidence="1" key="1">
    <citation type="submission" date="2017-05" db="UniProtKB">
        <authorList>
            <consortium name="EnsemblMetazoa"/>
        </authorList>
    </citation>
    <scope>IDENTIFICATION</scope>
</reference>
<proteinExistence type="predicted"/>
<dbReference type="EnsemblMetazoa" id="Aqu2.1.00040_001">
    <property type="protein sequence ID" value="Aqu2.1.00040_001"/>
    <property type="gene ID" value="Aqu2.1.00040"/>
</dbReference>
<protein>
    <submittedName>
        <fullName evidence="1">Uncharacterized protein</fullName>
    </submittedName>
</protein>
<accession>A0A1X7SDA1</accession>
<evidence type="ECO:0000313" key="1">
    <source>
        <dbReference type="EnsemblMetazoa" id="Aqu2.1.00040_001"/>
    </source>
</evidence>
<sequence length="48" mass="5303">SLPGGFNALARMYSEIQEPMMDAAQETLQQQIQNNPFAALFQGQQSTT</sequence>
<organism evidence="1">
    <name type="scientific">Amphimedon queenslandica</name>
    <name type="common">Sponge</name>
    <dbReference type="NCBI Taxonomy" id="400682"/>
    <lineage>
        <taxon>Eukaryota</taxon>
        <taxon>Metazoa</taxon>
        <taxon>Porifera</taxon>
        <taxon>Demospongiae</taxon>
        <taxon>Heteroscleromorpha</taxon>
        <taxon>Haplosclerida</taxon>
        <taxon>Niphatidae</taxon>
        <taxon>Amphimedon</taxon>
    </lineage>
</organism>
<name>A0A1X7SDA1_AMPQE</name>
<dbReference type="InParanoid" id="A0A1X7SDA1"/>